<evidence type="ECO:0000256" key="7">
    <source>
        <dbReference type="ARBA" id="ARBA00022857"/>
    </source>
</evidence>
<dbReference type="GO" id="GO:0016491">
    <property type="term" value="F:oxidoreductase activity"/>
    <property type="evidence" value="ECO:0007669"/>
    <property type="project" value="UniProtKB-KW"/>
</dbReference>
<proteinExistence type="inferred from homology"/>
<dbReference type="OrthoDB" id="3519933at2759"/>
<dbReference type="Gene3D" id="3.50.50.60">
    <property type="entry name" value="FAD/NAD(P)-binding domain"/>
    <property type="match status" value="1"/>
</dbReference>
<evidence type="ECO:0000256" key="2">
    <source>
        <dbReference type="ARBA" id="ARBA00004924"/>
    </source>
</evidence>
<organism evidence="11 12">
    <name type="scientific">Lentithecium fluviatile CBS 122367</name>
    <dbReference type="NCBI Taxonomy" id="1168545"/>
    <lineage>
        <taxon>Eukaryota</taxon>
        <taxon>Fungi</taxon>
        <taxon>Dikarya</taxon>
        <taxon>Ascomycota</taxon>
        <taxon>Pezizomycotina</taxon>
        <taxon>Dothideomycetes</taxon>
        <taxon>Pleosporomycetidae</taxon>
        <taxon>Pleosporales</taxon>
        <taxon>Massarineae</taxon>
        <taxon>Lentitheciaceae</taxon>
        <taxon>Lentithecium</taxon>
    </lineage>
</organism>
<sequence length="414" mass="45041">MANSSPTYDLVCVGFGPAQIATAIANREARKSCNVLFLERKPSFSWHAGHLARTRMGASFVYDLATIRNPRSAFTYVNYLLARDRLVEFANSDRLNPLRLEFEDYLRWCAEQFKDQVRYGNEVVGVAPGGGEGAVGWWNVAVKDANGKTSVIQARSIAAPSPSDKRDQTPQVLTNVDFLAGQRIVSVDDYLSRRSEIWERRETPLNVSVVGSGQKAVEILDDLLACPRLGNITMVTENQALAPLRILGDSAEPPSPQLCSIWASPASTQKSTVTDSPALIQSIYGRGYEKQVASKGAFTLRVVIGSDATEACSKADIIVSEHVANKLSSSGLFHGLDALVLGCRQKGESLEEVQFKRGAVSANCRMWLLSAHSEGGRSLAKDIAQRTGEIVRALTLAVDDEGRERNGTVIAARI</sequence>
<comment type="similarity">
    <text evidence="3">Belongs to the lysine N(6)-hydroxylase/L-ornithine N(5)-oxygenase family.</text>
</comment>
<protein>
    <recommendedName>
        <fullName evidence="4">L-ornithine N(5)-monooxygenase [NAD(P)H]</fullName>
        <ecNumber evidence="4">1.14.13.196</ecNumber>
    </recommendedName>
</protein>
<keyword evidence="7" id="KW-0521">NADP</keyword>
<keyword evidence="6" id="KW-0274">FAD</keyword>
<reference evidence="11" key="1">
    <citation type="journal article" date="2020" name="Stud. Mycol.">
        <title>101 Dothideomycetes genomes: a test case for predicting lifestyles and emergence of pathogens.</title>
        <authorList>
            <person name="Haridas S."/>
            <person name="Albert R."/>
            <person name="Binder M."/>
            <person name="Bloem J."/>
            <person name="Labutti K."/>
            <person name="Salamov A."/>
            <person name="Andreopoulos B."/>
            <person name="Baker S."/>
            <person name="Barry K."/>
            <person name="Bills G."/>
            <person name="Bluhm B."/>
            <person name="Cannon C."/>
            <person name="Castanera R."/>
            <person name="Culley D."/>
            <person name="Daum C."/>
            <person name="Ezra D."/>
            <person name="Gonzalez J."/>
            <person name="Henrissat B."/>
            <person name="Kuo A."/>
            <person name="Liang C."/>
            <person name="Lipzen A."/>
            <person name="Lutzoni F."/>
            <person name="Magnuson J."/>
            <person name="Mondo S."/>
            <person name="Nolan M."/>
            <person name="Ohm R."/>
            <person name="Pangilinan J."/>
            <person name="Park H.-J."/>
            <person name="Ramirez L."/>
            <person name="Alfaro M."/>
            <person name="Sun H."/>
            <person name="Tritt A."/>
            <person name="Yoshinaga Y."/>
            <person name="Zwiers L.-H."/>
            <person name="Turgeon B."/>
            <person name="Goodwin S."/>
            <person name="Spatafora J."/>
            <person name="Crous P."/>
            <person name="Grigoriev I."/>
        </authorList>
    </citation>
    <scope>NUCLEOTIDE SEQUENCE</scope>
    <source>
        <strain evidence="11">CBS 122367</strain>
    </source>
</reference>
<comment type="catalytic activity">
    <reaction evidence="10">
        <text>L-ornithine + NADH + O2 = N(5)-hydroxy-L-ornithine + NAD(+) + H2O</text>
        <dbReference type="Rhea" id="RHEA:41512"/>
        <dbReference type="ChEBI" id="CHEBI:15377"/>
        <dbReference type="ChEBI" id="CHEBI:15379"/>
        <dbReference type="ChEBI" id="CHEBI:46911"/>
        <dbReference type="ChEBI" id="CHEBI:57540"/>
        <dbReference type="ChEBI" id="CHEBI:57945"/>
        <dbReference type="ChEBI" id="CHEBI:78275"/>
        <dbReference type="EC" id="1.14.13.196"/>
    </reaction>
</comment>
<dbReference type="Pfam" id="PF13434">
    <property type="entry name" value="Lys_Orn_oxgnase"/>
    <property type="match status" value="1"/>
</dbReference>
<dbReference type="GO" id="GO:0006879">
    <property type="term" value="P:intracellular iron ion homeostasis"/>
    <property type="evidence" value="ECO:0007669"/>
    <property type="project" value="TreeGrafter"/>
</dbReference>
<accession>A0A6G1JI85</accession>
<dbReference type="SUPFAM" id="SSF51905">
    <property type="entry name" value="FAD/NAD(P)-binding domain"/>
    <property type="match status" value="1"/>
</dbReference>
<dbReference type="PANTHER" id="PTHR42802:SF1">
    <property type="entry name" value="L-ORNITHINE N(5)-MONOOXYGENASE"/>
    <property type="match status" value="1"/>
</dbReference>
<dbReference type="EC" id="1.14.13.196" evidence="4"/>
<comment type="cofactor">
    <cofactor evidence="1">
        <name>FAD</name>
        <dbReference type="ChEBI" id="CHEBI:57692"/>
    </cofactor>
</comment>
<dbReference type="EMBL" id="MU005571">
    <property type="protein sequence ID" value="KAF2689885.1"/>
    <property type="molecule type" value="Genomic_DNA"/>
</dbReference>
<gene>
    <name evidence="11" type="ORF">K458DRAFT_412751</name>
</gene>
<evidence type="ECO:0000256" key="1">
    <source>
        <dbReference type="ARBA" id="ARBA00001974"/>
    </source>
</evidence>
<comment type="pathway">
    <text evidence="2">Siderophore biosynthesis.</text>
</comment>
<evidence type="ECO:0000256" key="6">
    <source>
        <dbReference type="ARBA" id="ARBA00022827"/>
    </source>
</evidence>
<comment type="catalytic activity">
    <reaction evidence="9">
        <text>L-ornithine + NADPH + O2 = N(5)-hydroxy-L-ornithine + NADP(+) + H2O</text>
        <dbReference type="Rhea" id="RHEA:41508"/>
        <dbReference type="ChEBI" id="CHEBI:15377"/>
        <dbReference type="ChEBI" id="CHEBI:15379"/>
        <dbReference type="ChEBI" id="CHEBI:46911"/>
        <dbReference type="ChEBI" id="CHEBI:57783"/>
        <dbReference type="ChEBI" id="CHEBI:58349"/>
        <dbReference type="ChEBI" id="CHEBI:78275"/>
        <dbReference type="EC" id="1.14.13.196"/>
    </reaction>
</comment>
<dbReference type="AlphaFoldDB" id="A0A6G1JI85"/>
<dbReference type="InterPro" id="IPR036188">
    <property type="entry name" value="FAD/NAD-bd_sf"/>
</dbReference>
<keyword evidence="8" id="KW-0560">Oxidoreductase</keyword>
<dbReference type="InterPro" id="IPR025700">
    <property type="entry name" value="Lys/Orn_oxygenase"/>
</dbReference>
<dbReference type="PANTHER" id="PTHR42802">
    <property type="entry name" value="MONOOXYGENASE"/>
    <property type="match status" value="1"/>
</dbReference>
<evidence type="ECO:0000256" key="3">
    <source>
        <dbReference type="ARBA" id="ARBA00007588"/>
    </source>
</evidence>
<evidence type="ECO:0000256" key="9">
    <source>
        <dbReference type="ARBA" id="ARBA00047598"/>
    </source>
</evidence>
<evidence type="ECO:0000313" key="11">
    <source>
        <dbReference type="EMBL" id="KAF2689885.1"/>
    </source>
</evidence>
<name>A0A6G1JI85_9PLEO</name>
<evidence type="ECO:0000313" key="12">
    <source>
        <dbReference type="Proteomes" id="UP000799291"/>
    </source>
</evidence>
<evidence type="ECO:0000256" key="5">
    <source>
        <dbReference type="ARBA" id="ARBA00022630"/>
    </source>
</evidence>
<evidence type="ECO:0000256" key="8">
    <source>
        <dbReference type="ARBA" id="ARBA00023002"/>
    </source>
</evidence>
<keyword evidence="5" id="KW-0285">Flavoprotein</keyword>
<dbReference type="Proteomes" id="UP000799291">
    <property type="component" value="Unassembled WGS sequence"/>
</dbReference>
<keyword evidence="12" id="KW-1185">Reference proteome</keyword>
<evidence type="ECO:0000256" key="10">
    <source>
        <dbReference type="ARBA" id="ARBA00049248"/>
    </source>
</evidence>
<evidence type="ECO:0000256" key="4">
    <source>
        <dbReference type="ARBA" id="ARBA00012881"/>
    </source>
</evidence>